<evidence type="ECO:0000313" key="3">
    <source>
        <dbReference type="RefSeq" id="XP_033569637.1"/>
    </source>
</evidence>
<dbReference type="Gene3D" id="3.40.50.450">
    <property type="match status" value="1"/>
</dbReference>
<keyword evidence="2" id="KW-1185">Reference proteome</keyword>
<dbReference type="GeneID" id="54457122"/>
<dbReference type="EMBL" id="MU003722">
    <property type="protein sequence ID" value="KAF2802673.1"/>
    <property type="molecule type" value="Genomic_DNA"/>
</dbReference>
<dbReference type="RefSeq" id="XP_033569637.1">
    <property type="nucleotide sequence ID" value="XM_033716229.1"/>
</dbReference>
<protein>
    <submittedName>
        <fullName evidence="1 3">Uncharacterized protein</fullName>
    </submittedName>
</protein>
<reference evidence="3" key="3">
    <citation type="submission" date="2025-04" db="UniProtKB">
        <authorList>
            <consortium name="RefSeq"/>
        </authorList>
    </citation>
    <scope>IDENTIFICATION</scope>
    <source>
        <strain evidence="3">CBS 304.34</strain>
    </source>
</reference>
<evidence type="ECO:0000313" key="1">
    <source>
        <dbReference type="EMBL" id="KAF2802673.1"/>
    </source>
</evidence>
<gene>
    <name evidence="1 3" type="ORF">BDZ99DRAFT_401411</name>
</gene>
<organism evidence="1">
    <name type="scientific">Mytilinidion resinicola</name>
    <dbReference type="NCBI Taxonomy" id="574789"/>
    <lineage>
        <taxon>Eukaryota</taxon>
        <taxon>Fungi</taxon>
        <taxon>Dikarya</taxon>
        <taxon>Ascomycota</taxon>
        <taxon>Pezizomycotina</taxon>
        <taxon>Dothideomycetes</taxon>
        <taxon>Pleosporomycetidae</taxon>
        <taxon>Mytilinidiales</taxon>
        <taxon>Mytilinidiaceae</taxon>
        <taxon>Mytilinidion</taxon>
    </lineage>
</organism>
<accession>A0A6A6Y2D4</accession>
<name>A0A6A6Y2D4_9PEZI</name>
<dbReference type="Proteomes" id="UP000504636">
    <property type="component" value="Unplaced"/>
</dbReference>
<evidence type="ECO:0000313" key="2">
    <source>
        <dbReference type="Proteomes" id="UP000504636"/>
    </source>
</evidence>
<reference evidence="3" key="2">
    <citation type="submission" date="2020-04" db="EMBL/GenBank/DDBJ databases">
        <authorList>
            <consortium name="NCBI Genome Project"/>
        </authorList>
    </citation>
    <scope>NUCLEOTIDE SEQUENCE</scope>
    <source>
        <strain evidence="3">CBS 304.34</strain>
    </source>
</reference>
<dbReference type="AlphaFoldDB" id="A0A6A6Y2D4"/>
<proteinExistence type="predicted"/>
<sequence>EPISLLELGLFAASGKLVVCYPKNFWRKGNVQVMARKYGFPLLETYEKFILVVKERLERQRKGNFRTVFSF</sequence>
<feature type="non-terminal residue" evidence="1">
    <location>
        <position position="1"/>
    </location>
</feature>
<reference evidence="1 3" key="1">
    <citation type="journal article" date="2020" name="Stud. Mycol.">
        <title>101 Dothideomycetes genomes: a test case for predicting lifestyles and emergence of pathogens.</title>
        <authorList>
            <person name="Haridas S."/>
            <person name="Albert R."/>
            <person name="Binder M."/>
            <person name="Bloem J."/>
            <person name="Labutti K."/>
            <person name="Salamov A."/>
            <person name="Andreopoulos B."/>
            <person name="Baker S."/>
            <person name="Barry K."/>
            <person name="Bills G."/>
            <person name="Bluhm B."/>
            <person name="Cannon C."/>
            <person name="Castanera R."/>
            <person name="Culley D."/>
            <person name="Daum C."/>
            <person name="Ezra D."/>
            <person name="Gonzalez J."/>
            <person name="Henrissat B."/>
            <person name="Kuo A."/>
            <person name="Liang C."/>
            <person name="Lipzen A."/>
            <person name="Lutzoni F."/>
            <person name="Magnuson J."/>
            <person name="Mondo S."/>
            <person name="Nolan M."/>
            <person name="Ohm R."/>
            <person name="Pangilinan J."/>
            <person name="Park H.-J."/>
            <person name="Ramirez L."/>
            <person name="Alfaro M."/>
            <person name="Sun H."/>
            <person name="Tritt A."/>
            <person name="Yoshinaga Y."/>
            <person name="Zwiers L.-H."/>
            <person name="Turgeon B."/>
            <person name="Goodwin S."/>
            <person name="Spatafora J."/>
            <person name="Crous P."/>
            <person name="Grigoriev I."/>
        </authorList>
    </citation>
    <scope>NUCLEOTIDE SEQUENCE</scope>
    <source>
        <strain evidence="1 3">CBS 304.34</strain>
    </source>
</reference>
<dbReference type="OrthoDB" id="2893324at2759"/>